<dbReference type="AlphaFoldDB" id="A0A2V4BS34"/>
<proteinExistence type="predicted"/>
<evidence type="ECO:0000313" key="1">
    <source>
        <dbReference type="EMBL" id="PXY40480.1"/>
    </source>
</evidence>
<gene>
    <name evidence="1" type="ORF">DMB65_12820</name>
</gene>
<reference evidence="1 2" key="1">
    <citation type="submission" date="2018-05" db="EMBL/GenBank/DDBJ databases">
        <title>Flavobacterium sp. strain IMCC34759, incomplete genome.</title>
        <authorList>
            <person name="Joung Y."/>
            <person name="Cho J."/>
        </authorList>
    </citation>
    <scope>NUCLEOTIDE SEQUENCE [LARGE SCALE GENOMIC DNA]</scope>
    <source>
        <strain evidence="1 2">IMCC34759</strain>
    </source>
</reference>
<evidence type="ECO:0000313" key="2">
    <source>
        <dbReference type="Proteomes" id="UP000247903"/>
    </source>
</evidence>
<dbReference type="Proteomes" id="UP000247903">
    <property type="component" value="Unassembled WGS sequence"/>
</dbReference>
<dbReference type="EMBL" id="QJHK01000010">
    <property type="protein sequence ID" value="PXY40480.1"/>
    <property type="molecule type" value="Genomic_DNA"/>
</dbReference>
<sequence>MKFENTNFGLENKSYNVYFSEVKVPYLWIETLTLSTSQAGLQSGRSEGIEMRSIYTSKRTKKYFVNINIRKAQSVSFGTVPSSQLFVVFLV</sequence>
<protein>
    <submittedName>
        <fullName evidence="1">Uncharacterized protein</fullName>
    </submittedName>
</protein>
<keyword evidence="2" id="KW-1185">Reference proteome</keyword>
<comment type="caution">
    <text evidence="1">The sequence shown here is derived from an EMBL/GenBank/DDBJ whole genome shotgun (WGS) entry which is preliminary data.</text>
</comment>
<name>A0A2V4BS34_9FLAO</name>
<accession>A0A2V4BS34</accession>
<organism evidence="1 2">
    <name type="scientific">Flavobacterium cheongpyeongense</name>
    <dbReference type="NCBI Taxonomy" id="2212651"/>
    <lineage>
        <taxon>Bacteria</taxon>
        <taxon>Pseudomonadati</taxon>
        <taxon>Bacteroidota</taxon>
        <taxon>Flavobacteriia</taxon>
        <taxon>Flavobacteriales</taxon>
        <taxon>Flavobacteriaceae</taxon>
        <taxon>Flavobacterium</taxon>
    </lineage>
</organism>